<gene>
    <name evidence="1" type="ORF">MNBD_GAMMA14-337</name>
</gene>
<protein>
    <recommendedName>
        <fullName evidence="2">TIGR04255 family protein</fullName>
    </recommendedName>
</protein>
<dbReference type="NCBIfam" id="TIGR04255">
    <property type="entry name" value="sporadTIGR04255"/>
    <property type="match status" value="1"/>
</dbReference>
<proteinExistence type="predicted"/>
<sequence>MIEKRHLPHAPIKEALIDIQVAFPQKVTVEALNSRYAQIADRYPKHETLQRGEFGLHNEDGQPATVTIGHAVAGYRYSSEDGCRVAQFRVDGFTFSQLEPYNTWEEMRDEAARLWEVYVDAVSPDPITRVGTRYINVLKLPLPAELKEFLTAPPSIPPGLNQELGSFLTRIEIRDPEIEALGFLTQALEGVHDDYAPIVLDIDVFVAKQFDPREDEFWGYLDKLRDFKNTVFFKSITEETVEIFQ</sequence>
<organism evidence="1">
    <name type="scientific">hydrothermal vent metagenome</name>
    <dbReference type="NCBI Taxonomy" id="652676"/>
    <lineage>
        <taxon>unclassified sequences</taxon>
        <taxon>metagenomes</taxon>
        <taxon>ecological metagenomes</taxon>
    </lineage>
</organism>
<evidence type="ECO:0008006" key="2">
    <source>
        <dbReference type="Google" id="ProtNLM"/>
    </source>
</evidence>
<reference evidence="1" key="1">
    <citation type="submission" date="2018-06" db="EMBL/GenBank/DDBJ databases">
        <authorList>
            <person name="Zhirakovskaya E."/>
        </authorList>
    </citation>
    <scope>NUCLEOTIDE SEQUENCE</scope>
</reference>
<name>A0A3B0YHS8_9ZZZZ</name>
<dbReference type="AlphaFoldDB" id="A0A3B0YHS8"/>
<dbReference type="InterPro" id="IPR026349">
    <property type="entry name" value="CHP04255"/>
</dbReference>
<accession>A0A3B0YHS8</accession>
<dbReference type="EMBL" id="UOFM01000358">
    <property type="protein sequence ID" value="VAW80468.1"/>
    <property type="molecule type" value="Genomic_DNA"/>
</dbReference>
<evidence type="ECO:0000313" key="1">
    <source>
        <dbReference type="EMBL" id="VAW80468.1"/>
    </source>
</evidence>